<reference evidence="2" key="1">
    <citation type="submission" date="2022-02" db="EMBL/GenBank/DDBJ databases">
        <title>Halalkalibacter sp. nov. isolated from Lonar Lake, India.</title>
        <authorList>
            <person name="Joshi A."/>
            <person name="Thite S."/>
            <person name="Lodha T."/>
        </authorList>
    </citation>
    <scope>NUCLEOTIDE SEQUENCE</scope>
    <source>
        <strain evidence="2">MEB205</strain>
    </source>
</reference>
<keyword evidence="1" id="KW-0472">Membrane</keyword>
<evidence type="ECO:0000313" key="3">
    <source>
        <dbReference type="Proteomes" id="UP001139150"/>
    </source>
</evidence>
<feature type="transmembrane region" description="Helical" evidence="1">
    <location>
        <begin position="159"/>
        <end position="183"/>
    </location>
</feature>
<proteinExistence type="predicted"/>
<accession>A0A9X2I8T6</accession>
<name>A0A9X2I8T6_9BACI</name>
<feature type="transmembrane region" description="Helical" evidence="1">
    <location>
        <begin position="98"/>
        <end position="116"/>
    </location>
</feature>
<dbReference type="InterPro" id="IPR048147">
    <property type="entry name" value="CBO0543-like"/>
</dbReference>
<dbReference type="EMBL" id="JAKRYL010000045">
    <property type="protein sequence ID" value="MCL7749903.1"/>
    <property type="molecule type" value="Genomic_DNA"/>
</dbReference>
<protein>
    <submittedName>
        <fullName evidence="2">Uncharacterized protein</fullName>
    </submittedName>
</protein>
<comment type="caution">
    <text evidence="2">The sequence shown here is derived from an EMBL/GenBank/DDBJ whole genome shotgun (WGS) entry which is preliminary data.</text>
</comment>
<dbReference type="Proteomes" id="UP001139150">
    <property type="component" value="Unassembled WGS sequence"/>
</dbReference>
<feature type="transmembrane region" description="Helical" evidence="1">
    <location>
        <begin position="128"/>
        <end position="147"/>
    </location>
</feature>
<gene>
    <name evidence="2" type="ORF">MF646_22630</name>
</gene>
<dbReference type="RefSeq" id="WP_250098751.1">
    <property type="nucleotide sequence ID" value="NZ_JAKRYL010000045.1"/>
</dbReference>
<keyword evidence="3" id="KW-1185">Reference proteome</keyword>
<feature type="transmembrane region" description="Helical" evidence="1">
    <location>
        <begin position="62"/>
        <end position="78"/>
    </location>
</feature>
<keyword evidence="1" id="KW-0812">Transmembrane</keyword>
<dbReference type="NCBIfam" id="NF041644">
    <property type="entry name" value="CBO0543_fam"/>
    <property type="match status" value="1"/>
</dbReference>
<dbReference type="AlphaFoldDB" id="A0A9X2I8T6"/>
<sequence>MDKDQIEVYEKIRTMQEQLSQLQAEYWHQFSNLATWQFWLIFLVMCVAPLVVLYFVIDRKNIFLLGFYGFNIHIWFSYTDIFGVRQGLWGYPYQLIPFIPGNLSLDAVLIPVLFMFVYQWTLNHKKNFYIYTIGLSLFLSFIFKPILTLHHLFKLHNGINFFHLFLLYCVIFLLSKIITNIFLHMQKNRQSV</sequence>
<keyword evidence="1" id="KW-1133">Transmembrane helix</keyword>
<feature type="transmembrane region" description="Helical" evidence="1">
    <location>
        <begin position="36"/>
        <end position="57"/>
    </location>
</feature>
<evidence type="ECO:0000256" key="1">
    <source>
        <dbReference type="SAM" id="Phobius"/>
    </source>
</evidence>
<organism evidence="2 3">
    <name type="scientific">Halalkalibacter alkaliphilus</name>
    <dbReference type="NCBI Taxonomy" id="2917993"/>
    <lineage>
        <taxon>Bacteria</taxon>
        <taxon>Bacillati</taxon>
        <taxon>Bacillota</taxon>
        <taxon>Bacilli</taxon>
        <taxon>Bacillales</taxon>
        <taxon>Bacillaceae</taxon>
        <taxon>Halalkalibacter</taxon>
    </lineage>
</organism>
<evidence type="ECO:0000313" key="2">
    <source>
        <dbReference type="EMBL" id="MCL7749903.1"/>
    </source>
</evidence>